<feature type="signal peptide" evidence="3">
    <location>
        <begin position="1"/>
        <end position="38"/>
    </location>
</feature>
<comment type="similarity">
    <text evidence="1">Belongs to the TrbG/VirB9 family.</text>
</comment>
<dbReference type="Pfam" id="PF03524">
    <property type="entry name" value="CagX"/>
    <property type="match status" value="1"/>
</dbReference>
<accession>A0AAN0VFW1</accession>
<dbReference type="InterPro" id="IPR014142">
    <property type="entry name" value="TrbG_Ti"/>
</dbReference>
<evidence type="ECO:0000256" key="1">
    <source>
        <dbReference type="ARBA" id="ARBA00006135"/>
    </source>
</evidence>
<dbReference type="Proteomes" id="UP000019438">
    <property type="component" value="Chromosome"/>
</dbReference>
<sequence length="343" mass="37697">MMENLLSKVNAMKNCNKIRISSAWVSIFFLALPAIAMAQNTTQPPEEPVKLTRTPATNASKPFAPLPAVPFLSSNIVPLTEKEAYGLKLADEWKNHPDRPRRGGDGSVVYLYGATMPVLICTPLEVCSIRLQPGEIVNDVHTGDIARWRINPATSGSGGSTTTFVVVKPTDSGLTTDLFITTTRRSYTIKLVSDQQRWIPILSFDYPDDIQAAWASYHQREGEAQQASAANYARNTMPETGQNLANLDFRFLLSGDNPSWIPLRVYTDGLKTYIQFPRAGFPNGAPALVALGEGGWFHSAPTKLVNYRVSGDRYVVDQVLHRAALITGVGGDQQRVIITYEGN</sequence>
<evidence type="ECO:0000313" key="4">
    <source>
        <dbReference type="EMBL" id="AHJ63194.1"/>
    </source>
</evidence>
<reference evidence="5" key="1">
    <citation type="submission" date="2012-06" db="EMBL/GenBank/DDBJ databases">
        <title>Genome analysis of multiple Granulibacter bethesdensis isolates demonstrates substantial genome diversity.</title>
        <authorList>
            <person name="Greenberg D.E."/>
            <person name="Porcella S.F."/>
            <person name="Zarember K."/>
            <person name="Zelazny A.M."/>
            <person name="Bruno D."/>
            <person name="Martens C."/>
            <person name="Barbian K.D."/>
            <person name="Jaske E."/>
            <person name="Holland S.M."/>
        </authorList>
    </citation>
    <scope>NUCLEOTIDE SEQUENCE [LARGE SCALE GENOMIC DNA]</scope>
    <source>
        <strain evidence="5">CGDNIH3</strain>
    </source>
</reference>
<dbReference type="EMBL" id="CP003181">
    <property type="protein sequence ID" value="AHJ63194.1"/>
    <property type="molecule type" value="Genomic_DNA"/>
</dbReference>
<keyword evidence="2 3" id="KW-0732">Signal</keyword>
<protein>
    <submittedName>
        <fullName evidence="4">Conjugal transfer protein TrbG</fullName>
    </submittedName>
</protein>
<evidence type="ECO:0000313" key="5">
    <source>
        <dbReference type="Proteomes" id="UP000019438"/>
    </source>
</evidence>
<evidence type="ECO:0000256" key="3">
    <source>
        <dbReference type="SAM" id="SignalP"/>
    </source>
</evidence>
<dbReference type="AlphaFoldDB" id="A0AAN0VFW1"/>
<dbReference type="NCBIfam" id="TIGR02775">
    <property type="entry name" value="TrbG_Ti"/>
    <property type="match status" value="1"/>
</dbReference>
<feature type="chain" id="PRO_5042844766" evidence="3">
    <location>
        <begin position="39"/>
        <end position="343"/>
    </location>
</feature>
<gene>
    <name evidence="4" type="ORF">GbCGDNIH3_1063</name>
</gene>
<dbReference type="InterPro" id="IPR038161">
    <property type="entry name" value="VirB9/CagX/TrbG_C_sf"/>
</dbReference>
<dbReference type="CDD" id="cd06911">
    <property type="entry name" value="VirB9_CagX_TrbG"/>
    <property type="match status" value="1"/>
</dbReference>
<dbReference type="InterPro" id="IPR010258">
    <property type="entry name" value="Conjugal_tfr_TrbG/VirB9/CagX"/>
</dbReference>
<evidence type="ECO:0000256" key="2">
    <source>
        <dbReference type="ARBA" id="ARBA00022729"/>
    </source>
</evidence>
<dbReference type="Gene3D" id="2.60.40.2500">
    <property type="match status" value="1"/>
</dbReference>
<name>A0AAN0VFW1_9PROT</name>
<proteinExistence type="inferred from homology"/>
<dbReference type="KEGG" id="gbc:GbCGDNIH3_1063"/>
<dbReference type="InterPro" id="IPR033645">
    <property type="entry name" value="VirB9/CagX/TrbG_C"/>
</dbReference>
<organism evidence="4 5">
    <name type="scientific">Granulibacter bethesdensis</name>
    <dbReference type="NCBI Taxonomy" id="364410"/>
    <lineage>
        <taxon>Bacteria</taxon>
        <taxon>Pseudomonadati</taxon>
        <taxon>Pseudomonadota</taxon>
        <taxon>Alphaproteobacteria</taxon>
        <taxon>Acetobacterales</taxon>
        <taxon>Acetobacteraceae</taxon>
        <taxon>Granulibacter</taxon>
    </lineage>
</organism>